<dbReference type="Proteomes" id="UP000242561">
    <property type="component" value="Chromosome"/>
</dbReference>
<dbReference type="EC" id="3.2.1.52" evidence="3"/>
<evidence type="ECO:0000313" key="8">
    <source>
        <dbReference type="Proteomes" id="UP000242561"/>
    </source>
</evidence>
<dbReference type="GO" id="GO:0004563">
    <property type="term" value="F:beta-N-acetylhexosaminidase activity"/>
    <property type="evidence" value="ECO:0007669"/>
    <property type="project" value="UniProtKB-EC"/>
</dbReference>
<comment type="similarity">
    <text evidence="2">Belongs to the glycosyl hydrolase 3 family.</text>
</comment>
<dbReference type="GO" id="GO:0005975">
    <property type="term" value="P:carbohydrate metabolic process"/>
    <property type="evidence" value="ECO:0007669"/>
    <property type="project" value="InterPro"/>
</dbReference>
<dbReference type="GO" id="GO:0009254">
    <property type="term" value="P:peptidoglycan turnover"/>
    <property type="evidence" value="ECO:0007669"/>
    <property type="project" value="TreeGrafter"/>
</dbReference>
<keyword evidence="8" id="KW-1185">Reference proteome</keyword>
<dbReference type="OrthoDB" id="9786661at2"/>
<dbReference type="STRING" id="1913578.LPB140_09515"/>
<proteinExistence type="inferred from homology"/>
<evidence type="ECO:0000256" key="3">
    <source>
        <dbReference type="ARBA" id="ARBA00012663"/>
    </source>
</evidence>
<dbReference type="AlphaFoldDB" id="A0A1L3JCV0"/>
<keyword evidence="4" id="KW-0378">Hydrolase</keyword>
<feature type="domain" description="Glycoside hydrolase family 3 N-terminal" evidence="6">
    <location>
        <begin position="14"/>
        <end position="291"/>
    </location>
</feature>
<comment type="catalytic activity">
    <reaction evidence="1">
        <text>Hydrolysis of terminal non-reducing N-acetyl-D-hexosamine residues in N-acetyl-beta-D-hexosaminides.</text>
        <dbReference type="EC" id="3.2.1.52"/>
    </reaction>
</comment>
<organism evidence="7 8">
    <name type="scientific">Sphingorhabdus lutea</name>
    <dbReference type="NCBI Taxonomy" id="1913578"/>
    <lineage>
        <taxon>Bacteria</taxon>
        <taxon>Pseudomonadati</taxon>
        <taxon>Pseudomonadota</taxon>
        <taxon>Alphaproteobacteria</taxon>
        <taxon>Sphingomonadales</taxon>
        <taxon>Sphingomonadaceae</taxon>
        <taxon>Sphingorhabdus</taxon>
    </lineage>
</organism>
<evidence type="ECO:0000256" key="2">
    <source>
        <dbReference type="ARBA" id="ARBA00005336"/>
    </source>
</evidence>
<dbReference type="RefSeq" id="WP_072559639.1">
    <property type="nucleotide sequence ID" value="NZ_CP018154.1"/>
</dbReference>
<dbReference type="InterPro" id="IPR001764">
    <property type="entry name" value="Glyco_hydro_3_N"/>
</dbReference>
<name>A0A1L3JCV0_9SPHN</name>
<keyword evidence="5" id="KW-0326">Glycosidase</keyword>
<dbReference type="Gene3D" id="3.20.20.300">
    <property type="entry name" value="Glycoside hydrolase, family 3, N-terminal domain"/>
    <property type="match status" value="1"/>
</dbReference>
<dbReference type="InterPro" id="IPR036962">
    <property type="entry name" value="Glyco_hydro_3_N_sf"/>
</dbReference>
<dbReference type="KEGG" id="sphl:LPB140_09515"/>
<dbReference type="PANTHER" id="PTHR30480:SF13">
    <property type="entry name" value="BETA-HEXOSAMINIDASE"/>
    <property type="match status" value="1"/>
</dbReference>
<evidence type="ECO:0000313" key="7">
    <source>
        <dbReference type="EMBL" id="APG62987.1"/>
    </source>
</evidence>
<protein>
    <recommendedName>
        <fullName evidence="3">beta-N-acetylhexosaminidase</fullName>
        <ecNumber evidence="3">3.2.1.52</ecNumber>
    </recommendedName>
</protein>
<sequence length="335" mass="36507">MLPAIFGFLGTSLSENERAFFKESNPAGYILFGRNIDDKENLRRLTDDLRALSGRDNVPILIDQEGGRVQRMTAPLWPKFPNGEIFDKLYDISPISAIEAARINAEALAHHLAAAGVSVNCLPLLDVRQEGAHDIIGDRALGREPQRVAALGQAVLDGMARAGVAGILKHIPGHGRSKSDSHLELPIVDASEEDLQHDMAPFKQLNQSAMAMTAHIVYTAWDKENCATLSPAIIQNIIRGQIGFDGWLMSDDLDMKALQGDIADLAKQAIEAGCDVALNCWGKMDDMTAMAEKLPDMTPQSLARLDRAMQGLSMQPRDEYDALIAKRDALLAMAA</sequence>
<dbReference type="SUPFAM" id="SSF51445">
    <property type="entry name" value="(Trans)glycosidases"/>
    <property type="match status" value="1"/>
</dbReference>
<accession>A0A1L3JCV0</accession>
<dbReference type="EMBL" id="CP018154">
    <property type="protein sequence ID" value="APG62987.1"/>
    <property type="molecule type" value="Genomic_DNA"/>
</dbReference>
<dbReference type="InterPro" id="IPR050226">
    <property type="entry name" value="NagZ_Beta-hexosaminidase"/>
</dbReference>
<evidence type="ECO:0000256" key="4">
    <source>
        <dbReference type="ARBA" id="ARBA00022801"/>
    </source>
</evidence>
<evidence type="ECO:0000256" key="1">
    <source>
        <dbReference type="ARBA" id="ARBA00001231"/>
    </source>
</evidence>
<reference evidence="7 8" key="1">
    <citation type="submission" date="2016-11" db="EMBL/GenBank/DDBJ databases">
        <title>Sphingorhabdus sp. LPB0140, isolated from marine environment.</title>
        <authorList>
            <person name="Kim E."/>
            <person name="Yi H."/>
        </authorList>
    </citation>
    <scope>NUCLEOTIDE SEQUENCE [LARGE SCALE GENOMIC DNA]</scope>
    <source>
        <strain evidence="7 8">LPB0140</strain>
    </source>
</reference>
<evidence type="ECO:0000256" key="5">
    <source>
        <dbReference type="ARBA" id="ARBA00023295"/>
    </source>
</evidence>
<dbReference type="InterPro" id="IPR017853">
    <property type="entry name" value="GH"/>
</dbReference>
<dbReference type="Pfam" id="PF00933">
    <property type="entry name" value="Glyco_hydro_3"/>
    <property type="match status" value="1"/>
</dbReference>
<evidence type="ECO:0000259" key="6">
    <source>
        <dbReference type="Pfam" id="PF00933"/>
    </source>
</evidence>
<gene>
    <name evidence="7" type="ORF">LPB140_09515</name>
</gene>
<dbReference type="PANTHER" id="PTHR30480">
    <property type="entry name" value="BETA-HEXOSAMINIDASE-RELATED"/>
    <property type="match status" value="1"/>
</dbReference>
<dbReference type="NCBIfam" id="NF003740">
    <property type="entry name" value="PRK05337.1"/>
    <property type="match status" value="1"/>
</dbReference>